<organism evidence="1 2">
    <name type="scientific">Ixodes persulcatus</name>
    <name type="common">Taiga tick</name>
    <dbReference type="NCBI Taxonomy" id="34615"/>
    <lineage>
        <taxon>Eukaryota</taxon>
        <taxon>Metazoa</taxon>
        <taxon>Ecdysozoa</taxon>
        <taxon>Arthropoda</taxon>
        <taxon>Chelicerata</taxon>
        <taxon>Arachnida</taxon>
        <taxon>Acari</taxon>
        <taxon>Parasitiformes</taxon>
        <taxon>Ixodida</taxon>
        <taxon>Ixodoidea</taxon>
        <taxon>Ixodidae</taxon>
        <taxon>Ixodinae</taxon>
        <taxon>Ixodes</taxon>
    </lineage>
</organism>
<comment type="caution">
    <text evidence="1">The sequence shown here is derived from an EMBL/GenBank/DDBJ whole genome shotgun (WGS) entry which is preliminary data.</text>
</comment>
<evidence type="ECO:0000313" key="2">
    <source>
        <dbReference type="Proteomes" id="UP000805193"/>
    </source>
</evidence>
<evidence type="ECO:0000313" key="1">
    <source>
        <dbReference type="EMBL" id="KAG0424552.1"/>
    </source>
</evidence>
<accession>A0AC60PVI9</accession>
<dbReference type="Proteomes" id="UP000805193">
    <property type="component" value="Unassembled WGS sequence"/>
</dbReference>
<reference evidence="1 2" key="1">
    <citation type="journal article" date="2020" name="Cell">
        <title>Large-Scale Comparative Analyses of Tick Genomes Elucidate Their Genetic Diversity and Vector Capacities.</title>
        <authorList>
            <consortium name="Tick Genome and Microbiome Consortium (TIGMIC)"/>
            <person name="Jia N."/>
            <person name="Wang J."/>
            <person name="Shi W."/>
            <person name="Du L."/>
            <person name="Sun Y."/>
            <person name="Zhan W."/>
            <person name="Jiang J.F."/>
            <person name="Wang Q."/>
            <person name="Zhang B."/>
            <person name="Ji P."/>
            <person name="Bell-Sakyi L."/>
            <person name="Cui X.M."/>
            <person name="Yuan T.T."/>
            <person name="Jiang B.G."/>
            <person name="Yang W.F."/>
            <person name="Lam T.T."/>
            <person name="Chang Q.C."/>
            <person name="Ding S.J."/>
            <person name="Wang X.J."/>
            <person name="Zhu J.G."/>
            <person name="Ruan X.D."/>
            <person name="Zhao L."/>
            <person name="Wei J.T."/>
            <person name="Ye R.Z."/>
            <person name="Que T.C."/>
            <person name="Du C.H."/>
            <person name="Zhou Y.H."/>
            <person name="Cheng J.X."/>
            <person name="Dai P.F."/>
            <person name="Guo W.B."/>
            <person name="Han X.H."/>
            <person name="Huang E.J."/>
            <person name="Li L.F."/>
            <person name="Wei W."/>
            <person name="Gao Y.C."/>
            <person name="Liu J.Z."/>
            <person name="Shao H.Z."/>
            <person name="Wang X."/>
            <person name="Wang C.C."/>
            <person name="Yang T.C."/>
            <person name="Huo Q.B."/>
            <person name="Li W."/>
            <person name="Chen H.Y."/>
            <person name="Chen S.E."/>
            <person name="Zhou L.G."/>
            <person name="Ni X.B."/>
            <person name="Tian J.H."/>
            <person name="Sheng Y."/>
            <person name="Liu T."/>
            <person name="Pan Y.S."/>
            <person name="Xia L.Y."/>
            <person name="Li J."/>
            <person name="Zhao F."/>
            <person name="Cao W.C."/>
        </authorList>
    </citation>
    <scope>NUCLEOTIDE SEQUENCE [LARGE SCALE GENOMIC DNA]</scope>
    <source>
        <strain evidence="1">Iper-2018</strain>
    </source>
</reference>
<keyword evidence="2" id="KW-1185">Reference proteome</keyword>
<name>A0AC60PVI9_IXOPE</name>
<protein>
    <submittedName>
        <fullName evidence="1">Uncharacterized protein</fullName>
    </submittedName>
</protein>
<gene>
    <name evidence="1" type="ORF">HPB47_028234</name>
</gene>
<dbReference type="EMBL" id="JABSTQ010009963">
    <property type="protein sequence ID" value="KAG0424552.1"/>
    <property type="molecule type" value="Genomic_DNA"/>
</dbReference>
<proteinExistence type="predicted"/>
<sequence>MTTLLHALRSACGFQRDPSQFQLQAPLLTLSGLTYEQPDGRHDEGRFTPTPHGTGLATTELTLNSGDTPRHFSGGNGDRTAHRLVVQVEAGALGRSLEPSPALRFHDTLLQGLQSNLRPFKDTSSPAKAVVLTDSRGALQQLQRLHNATPLLARVASEAAAVEDMGWCLALQWIPSNVGIPGNERADQLAANAHDDPVPTFFLDRFNEAHRFIREILTERHPYPGVATGRPPAVVPRKLPKAETSLLHRLRAGCPYTAMRLHMMRRKADPNCPTGGDPEDTEHALLGARRSYKLVTESYVVASTVCANYDEEIFFLRARCFRSHKKTQPPYAVSATITKVGELVNGYCECPAGKQACSHLQAVLQTVILIQGKGFAEAPAHLSCTDLPQRWRRPRGQVIKGSSVQGVDWRRVGKSRQDLPRSCRLDLSKAKERTISQKKSAALQFASSLQQLDGKTSLVAVLGAADRAQVCSSKCGDVLACSPLAYQQPLVPFGFCVLLCEELEASGHLNFGRPLEEMVPFLESDEWTVPDGVSTKARLLLEKITLTPLEAQDLEKNSRRQRDSATWLQARQYRLTASNFGTVHRHGEWTEKGLANLTSTKDLSRVPAVRYGIVNEPKALQLYEEVLKSRGRDVHLSSAGLFVDPDQPWLGATPDANCV</sequence>